<dbReference type="EMBL" id="JBHUHY010000004">
    <property type="protein sequence ID" value="MFD2186674.1"/>
    <property type="molecule type" value="Genomic_DNA"/>
</dbReference>
<organism evidence="1 2">
    <name type="scientific">Aquimarina celericrescens</name>
    <dbReference type="NCBI Taxonomy" id="1964542"/>
    <lineage>
        <taxon>Bacteria</taxon>
        <taxon>Pseudomonadati</taxon>
        <taxon>Bacteroidota</taxon>
        <taxon>Flavobacteriia</taxon>
        <taxon>Flavobacteriales</taxon>
        <taxon>Flavobacteriaceae</taxon>
        <taxon>Aquimarina</taxon>
    </lineage>
</organism>
<protein>
    <recommendedName>
        <fullName evidence="3">Restriction endonuclease type IV Mrr domain-containing protein</fullName>
    </recommendedName>
</protein>
<gene>
    <name evidence="1" type="ORF">ACFSJT_07705</name>
</gene>
<dbReference type="Proteomes" id="UP001597344">
    <property type="component" value="Unassembled WGS sequence"/>
</dbReference>
<comment type="caution">
    <text evidence="1">The sequence shown here is derived from an EMBL/GenBank/DDBJ whole genome shotgun (WGS) entry which is preliminary data.</text>
</comment>
<evidence type="ECO:0000313" key="2">
    <source>
        <dbReference type="Proteomes" id="UP001597344"/>
    </source>
</evidence>
<keyword evidence="2" id="KW-1185">Reference proteome</keyword>
<accession>A0ABW5AUK7</accession>
<evidence type="ECO:0000313" key="1">
    <source>
        <dbReference type="EMBL" id="MFD2186674.1"/>
    </source>
</evidence>
<evidence type="ECO:0008006" key="3">
    <source>
        <dbReference type="Google" id="ProtNLM"/>
    </source>
</evidence>
<dbReference type="InterPro" id="IPR027417">
    <property type="entry name" value="P-loop_NTPase"/>
</dbReference>
<reference evidence="2" key="1">
    <citation type="journal article" date="2019" name="Int. J. Syst. Evol. Microbiol.">
        <title>The Global Catalogue of Microorganisms (GCM) 10K type strain sequencing project: providing services to taxonomists for standard genome sequencing and annotation.</title>
        <authorList>
            <consortium name="The Broad Institute Genomics Platform"/>
            <consortium name="The Broad Institute Genome Sequencing Center for Infectious Disease"/>
            <person name="Wu L."/>
            <person name="Ma J."/>
        </authorList>
    </citation>
    <scope>NUCLEOTIDE SEQUENCE [LARGE SCALE GENOMIC DNA]</scope>
    <source>
        <strain evidence="2">DT92</strain>
    </source>
</reference>
<name>A0ABW5AUK7_9FLAO</name>
<dbReference type="RefSeq" id="WP_378319662.1">
    <property type="nucleotide sequence ID" value="NZ_JBHUHY010000004.1"/>
</dbReference>
<dbReference type="SUPFAM" id="SSF52540">
    <property type="entry name" value="P-loop containing nucleoside triphosphate hydrolases"/>
    <property type="match status" value="1"/>
</dbReference>
<proteinExistence type="predicted"/>
<sequence length="1271" mass="147505">MNTITYNNIKELEAKQLTELLLKLLHLEHKKFSFPDCYISVPQNINAADGGEDGRIETSDFKTSRWVINKTCLFQCKASDMPKGKCKEEILTKSKELKPQVKEVLDKNGTYILVTTQAIVENRVNELSERVMAIREGIKEAKIKEGVPEKDAESFSKNAKVKIYDANKLSDWTNEFISTVIYVQKCIGITRPLGLLTWEELKSYKENTEVFKSNIDLDNIINSLRNDLFNGKNIRIEGISGIGKTRLVCEVLDPGDRNNGEYDLKQKTLSDSTLYFDLNQGSSRLLNFIKSHSQDIRALLVLDNCSPSDYNLFVKEVNRWGSNLQIITIDYDKVNNTYNTESEKILELKGKYYASITKSILKEKYNGVLLDNEIDFLVNFSEGNTKMAIDFAKASISKVNLNENFDDELVRKLVFGREDVNEVEFKILKIISVFKTVEFPSDEYHQINENHYDQLLEATKFFSNFFGITEDKIYTTINKFLQKGTIERRGNLIMVRPGPLALKLSILFWNELTPPKYKKFIQEIPKSHLDPLSQQLGRIGNVNKAKELVNTIWGVNGNFSTAEILNSNMGSQLFRSIVTVNPEATTKVLVKHFLDKPKEYLETIVEGRQNLVWALEKLCFRNETFLDATKVLMCFAVAEIETYYSNNSSSYFKQLFRIYLAGTEVSYGKRVEVLNWGINKNNNDFDRLCLGACESALSQRGTNSRIIGAENQGGSTPLKDYQPKSYGEVQEYLDEVINIIRHFIHKTNDLAVLAQKLLYTNLFTLDQYQYDFNKIKDLMIDIAENPMYKKEFSKTIGRIRSFNGISKKGKEFIDEFLKLSVPTTIEEKITRYVSEPEPIYNEDRKGNRTDEAKLVAEKFSKEIIDKNVDLAPYFDKLFLGYQFQTFNFGKKYGEGIGYDKAFVSDLVNYLLTIENKAWSASFLNGYVVSIKENERQQIFDIFFKNKSIFSFSVFRHIIPSYKNASKLLELIKNGHNINRLDYSKYELIKLPIDDLTKFLSDLESMNSDLSILINVLHHYIWNQKRENLSFPQQIIDYCKKLVLNHNLLECSINIDLYAWEDLMNFSLDHYGEDIVNKVSKDIMTFSKNTFPNYTNDYHIANIAIKTLELNFEKSWGIFSKLLFKREDYIIFGEIFDIGFIMGAKNTHRFFQNTERNNKIFEWCKKHPKVANWFIRISPLYSEGNSWFEFTKKMIDEFGNNVDFISELSSNLYSMSTVGSRVPYLKSRQNLVKELVGHKFDNLNKWAIQEVENYEKEIKREQIIDEEENLRY</sequence>